<protein>
    <submittedName>
        <fullName evidence="5">Transcriptional regulator, lysR family</fullName>
    </submittedName>
</protein>
<accession>A0A0B8P547</accession>
<evidence type="ECO:0000259" key="4">
    <source>
        <dbReference type="Pfam" id="PF03466"/>
    </source>
</evidence>
<dbReference type="EMBL" id="BBRZ01000085">
    <property type="protein sequence ID" value="GAM58388.1"/>
    <property type="molecule type" value="Genomic_DNA"/>
</dbReference>
<gene>
    <name evidence="5" type="ORF">JCM19231_3424</name>
</gene>
<reference evidence="5 6" key="1">
    <citation type="submission" date="2015-01" db="EMBL/GenBank/DDBJ databases">
        <title>Vibrio sp. C1 JCM 19231 whole genome shotgun sequence.</title>
        <authorList>
            <person name="Sawabe T."/>
            <person name="Meirelles P."/>
            <person name="Feng G."/>
            <person name="Sayaka M."/>
            <person name="Hattori M."/>
            <person name="Ohkuma M."/>
        </authorList>
    </citation>
    <scope>NUCLEOTIDE SEQUENCE [LARGE SCALE GENOMIC DNA]</scope>
    <source>
        <strain evidence="6">JCM 19231</strain>
    </source>
</reference>
<dbReference type="GO" id="GO:0000976">
    <property type="term" value="F:transcription cis-regulatory region binding"/>
    <property type="evidence" value="ECO:0007669"/>
    <property type="project" value="TreeGrafter"/>
</dbReference>
<keyword evidence="6" id="KW-1185">Reference proteome</keyword>
<dbReference type="GO" id="GO:0006355">
    <property type="term" value="P:regulation of DNA-templated transcription"/>
    <property type="evidence" value="ECO:0007669"/>
    <property type="project" value="TreeGrafter"/>
</dbReference>
<evidence type="ECO:0000256" key="2">
    <source>
        <dbReference type="ARBA" id="ARBA00023015"/>
    </source>
</evidence>
<dbReference type="AlphaFoldDB" id="A0A0B8P547"/>
<reference evidence="5 6" key="2">
    <citation type="submission" date="2015-01" db="EMBL/GenBank/DDBJ databases">
        <authorList>
            <consortium name="NBRP consortium"/>
            <person name="Sawabe T."/>
            <person name="Meirelles P."/>
            <person name="Feng G."/>
            <person name="Sayaka M."/>
            <person name="Hattori M."/>
            <person name="Ohkuma M."/>
        </authorList>
    </citation>
    <scope>NUCLEOTIDE SEQUENCE [LARGE SCALE GENOMIC DNA]</scope>
    <source>
        <strain evidence="6">JCM 19231</strain>
    </source>
</reference>
<proteinExistence type="inferred from homology"/>
<dbReference type="Proteomes" id="UP000031671">
    <property type="component" value="Unassembled WGS sequence"/>
</dbReference>
<dbReference type="SUPFAM" id="SSF53850">
    <property type="entry name" value="Periplasmic binding protein-like II"/>
    <property type="match status" value="1"/>
</dbReference>
<sequence>MALPHVYRHSKTVPCLAIEVEAAPNSKIIDNVHSNTSSIGLVTQQPSSGEFEISHIGDEELYLVMPKRMHGKEIDQELLDELGMVKHPDAEHYVSRYLRESGEASLSSIRVSKIPAVSYVNQLSQILYPIAQGIGFTVLPKSAIVSSPWYDELYIYSPQKIVSDKLYLIHKANRQLPARYQRFTQLIKQSLQD</sequence>
<keyword evidence="3" id="KW-0804">Transcription</keyword>
<feature type="domain" description="LysR substrate-binding" evidence="4">
    <location>
        <begin position="5"/>
        <end position="191"/>
    </location>
</feature>
<dbReference type="Pfam" id="PF03466">
    <property type="entry name" value="LysR_substrate"/>
    <property type="match status" value="1"/>
</dbReference>
<evidence type="ECO:0000256" key="1">
    <source>
        <dbReference type="ARBA" id="ARBA00009437"/>
    </source>
</evidence>
<dbReference type="InterPro" id="IPR005119">
    <property type="entry name" value="LysR_subst-bd"/>
</dbReference>
<organism evidence="5 6">
    <name type="scientific">Vibrio ishigakensis</name>
    <dbReference type="NCBI Taxonomy" id="1481914"/>
    <lineage>
        <taxon>Bacteria</taxon>
        <taxon>Pseudomonadati</taxon>
        <taxon>Pseudomonadota</taxon>
        <taxon>Gammaproteobacteria</taxon>
        <taxon>Vibrionales</taxon>
        <taxon>Vibrionaceae</taxon>
        <taxon>Vibrio</taxon>
    </lineage>
</organism>
<dbReference type="CDD" id="cd05466">
    <property type="entry name" value="PBP2_LTTR_substrate"/>
    <property type="match status" value="1"/>
</dbReference>
<dbReference type="PANTHER" id="PTHR30126:SF99">
    <property type="entry name" value="TRANSCRIPTIONAL REGULATOR LYSR FAMILY"/>
    <property type="match status" value="1"/>
</dbReference>
<name>A0A0B8P547_9VIBR</name>
<comment type="caution">
    <text evidence="5">The sequence shown here is derived from an EMBL/GenBank/DDBJ whole genome shotgun (WGS) entry which is preliminary data.</text>
</comment>
<comment type="similarity">
    <text evidence="1">Belongs to the LysR transcriptional regulatory family.</text>
</comment>
<evidence type="ECO:0000313" key="5">
    <source>
        <dbReference type="EMBL" id="GAM58388.1"/>
    </source>
</evidence>
<evidence type="ECO:0000256" key="3">
    <source>
        <dbReference type="ARBA" id="ARBA00023163"/>
    </source>
</evidence>
<keyword evidence="2" id="KW-0805">Transcription regulation</keyword>
<evidence type="ECO:0000313" key="6">
    <source>
        <dbReference type="Proteomes" id="UP000031671"/>
    </source>
</evidence>
<dbReference type="PANTHER" id="PTHR30126">
    <property type="entry name" value="HTH-TYPE TRANSCRIPTIONAL REGULATOR"/>
    <property type="match status" value="1"/>
</dbReference>
<dbReference type="Gene3D" id="3.40.190.10">
    <property type="entry name" value="Periplasmic binding protein-like II"/>
    <property type="match status" value="2"/>
</dbReference>